<comment type="caution">
    <text evidence="1">The sequence shown here is derived from an EMBL/GenBank/DDBJ whole genome shotgun (WGS) entry which is preliminary data.</text>
</comment>
<evidence type="ECO:0000313" key="1">
    <source>
        <dbReference type="EMBL" id="MBG8556094.1"/>
    </source>
</evidence>
<sequence>MPAALVTIVAFEHQFIGYSTIENWQDRHAQALEQLQTEQKGGAGWFTLERKGIRFAEYVGIIQLPGLSVEILPKADDPNRTGASNGNELKAVHDRWRSALLGMLRQVLNLPLAVPGPAGLAAAPHKMLDVFLAAFVQQADGVFRAGLVKHYHSAEGNRSALKGQLMFGQHLNQNLLHKERFFTRHQVYDRVHPLNCLLRMALQVAADQAYSAAVSARARTLLLHWPELPQVKVPQERPVLNRKTAHYGPALDLALLLLRANSPSLQQGKTQALALLFDMNSLYEEYVETLLRRAAAQAGAIVQPQTEKRFWATIKARPDVVVSIQPTPTDPRPARTCIVDMKWKVPKGGKPTPDDIRQVYAYCHLWGAQHGLLLYPWVSEAQQPRRGAFASSQLATAGTVITGQTMFARVLLPNHTLNPNLGRETLQALRSLE</sequence>
<dbReference type="Pfam" id="PF10117">
    <property type="entry name" value="McrBC"/>
    <property type="match status" value="1"/>
</dbReference>
<proteinExistence type="predicted"/>
<dbReference type="PANTHER" id="PTHR38733:SF1">
    <property type="entry name" value="TYPE IV METHYL-DIRECTED RESTRICTION ENZYME ECOKMCRBC"/>
    <property type="match status" value="1"/>
</dbReference>
<dbReference type="Gene3D" id="3.90.320.10">
    <property type="match status" value="1"/>
</dbReference>
<protein>
    <recommendedName>
        <fullName evidence="3">Restriction endonuclease</fullName>
    </recommendedName>
</protein>
<gene>
    <name evidence="1" type="ORF">I5L79_21295</name>
</gene>
<dbReference type="EMBL" id="JADWYK010000019">
    <property type="protein sequence ID" value="MBG8556094.1"/>
    <property type="molecule type" value="Genomic_DNA"/>
</dbReference>
<reference evidence="1 2" key="1">
    <citation type="submission" date="2020-11" db="EMBL/GenBank/DDBJ databases">
        <title>Hymenobacter sp.</title>
        <authorList>
            <person name="Kim M.K."/>
        </authorList>
    </citation>
    <scope>NUCLEOTIDE SEQUENCE [LARGE SCALE GENOMIC DNA]</scope>
    <source>
        <strain evidence="1 2">BT594</strain>
    </source>
</reference>
<keyword evidence="2" id="KW-1185">Reference proteome</keyword>
<name>A0ABS0L9B1_9BACT</name>
<accession>A0ABS0L9B1</accession>
<evidence type="ECO:0008006" key="3">
    <source>
        <dbReference type="Google" id="ProtNLM"/>
    </source>
</evidence>
<dbReference type="InterPro" id="IPR011604">
    <property type="entry name" value="PDDEXK-like_dom_sf"/>
</dbReference>
<dbReference type="Proteomes" id="UP000601099">
    <property type="component" value="Unassembled WGS sequence"/>
</dbReference>
<dbReference type="RefSeq" id="WP_196957113.1">
    <property type="nucleotide sequence ID" value="NZ_JADWYK010000019.1"/>
</dbReference>
<dbReference type="PANTHER" id="PTHR38733">
    <property type="entry name" value="PROTEIN MCRC"/>
    <property type="match status" value="1"/>
</dbReference>
<evidence type="ECO:0000313" key="2">
    <source>
        <dbReference type="Proteomes" id="UP000601099"/>
    </source>
</evidence>
<dbReference type="InterPro" id="IPR019292">
    <property type="entry name" value="McrC"/>
</dbReference>
<organism evidence="1 2">
    <name type="scientific">Hymenobacter guriensis</name>
    <dbReference type="NCBI Taxonomy" id="2793065"/>
    <lineage>
        <taxon>Bacteria</taxon>
        <taxon>Pseudomonadati</taxon>
        <taxon>Bacteroidota</taxon>
        <taxon>Cytophagia</taxon>
        <taxon>Cytophagales</taxon>
        <taxon>Hymenobacteraceae</taxon>
        <taxon>Hymenobacter</taxon>
    </lineage>
</organism>